<accession>A0A9N9IZ94</accession>
<feature type="compositionally biased region" description="Basic and acidic residues" evidence="1">
    <location>
        <begin position="18"/>
        <end position="41"/>
    </location>
</feature>
<proteinExistence type="predicted"/>
<keyword evidence="3" id="KW-1185">Reference proteome</keyword>
<evidence type="ECO:0000313" key="2">
    <source>
        <dbReference type="EMBL" id="CAG8754997.1"/>
    </source>
</evidence>
<evidence type="ECO:0000313" key="3">
    <source>
        <dbReference type="Proteomes" id="UP000789759"/>
    </source>
</evidence>
<evidence type="ECO:0000256" key="1">
    <source>
        <dbReference type="SAM" id="MobiDB-lite"/>
    </source>
</evidence>
<gene>
    <name evidence="2" type="ORF">CPELLU_LOCUS14951</name>
</gene>
<dbReference type="EMBL" id="CAJVQA010018610">
    <property type="protein sequence ID" value="CAG8754997.1"/>
    <property type="molecule type" value="Genomic_DNA"/>
</dbReference>
<protein>
    <submittedName>
        <fullName evidence="2">13373_t:CDS:1</fullName>
    </submittedName>
</protein>
<organism evidence="2 3">
    <name type="scientific">Cetraspora pellucida</name>
    <dbReference type="NCBI Taxonomy" id="1433469"/>
    <lineage>
        <taxon>Eukaryota</taxon>
        <taxon>Fungi</taxon>
        <taxon>Fungi incertae sedis</taxon>
        <taxon>Mucoromycota</taxon>
        <taxon>Glomeromycotina</taxon>
        <taxon>Glomeromycetes</taxon>
        <taxon>Diversisporales</taxon>
        <taxon>Gigasporaceae</taxon>
        <taxon>Cetraspora</taxon>
    </lineage>
</organism>
<dbReference type="PANTHER" id="PTHR45786">
    <property type="entry name" value="DNA BINDING PROTEIN-LIKE"/>
    <property type="match status" value="1"/>
</dbReference>
<feature type="region of interest" description="Disordered" evidence="1">
    <location>
        <begin position="16"/>
        <end position="43"/>
    </location>
</feature>
<sequence>MDFSTTETLIERRHRLKRESAARQSEEQRERRKRQYRESKARTSKCVTFSTTTDSFDQFQENFSFASSTNDTNFFISNHITPPTLTDSFAHSQENFVPSFTNDTSSSTFSSLDRVPLPHLRQEISSTSSTMVVPPLSHAHSVSVPKMHVYPFNSSRIQRHTLRKMNISCSSCGALKWIDERCAEPPPVLKAYLTGNDTHSREFRQNIRSYNSVLAFTSLGAKLDDHITGTRGPYSFSIHEEVHHRIGFLLPQSYEDQPSFAQIYVFDTENELQNRHNIMSSLNQETLADLQNMLHITNPYVQVFQQTGRILHQNLSHNLTIVIKDSRTTDPRRYNVPNAFEIAAILVGDNSETELCNCDIILRSHTGTLQRISVLHRSYAALHYILLFPRDEDRWHPKIPFCDETQILSQPIAIFQDPHEDDTIDDDDVADQHYVTIMQYYAYKLQFGHPREEISLHLTGRLF</sequence>
<dbReference type="AlphaFoldDB" id="A0A9N9IZ94"/>
<dbReference type="OrthoDB" id="2272314at2759"/>
<dbReference type="PANTHER" id="PTHR45786:SF74">
    <property type="entry name" value="ATP-DEPENDENT DNA HELICASE"/>
    <property type="match status" value="1"/>
</dbReference>
<comment type="caution">
    <text evidence="2">The sequence shown here is derived from an EMBL/GenBank/DDBJ whole genome shotgun (WGS) entry which is preliminary data.</text>
</comment>
<name>A0A9N9IZ94_9GLOM</name>
<dbReference type="Proteomes" id="UP000789759">
    <property type="component" value="Unassembled WGS sequence"/>
</dbReference>
<reference evidence="2" key="1">
    <citation type="submission" date="2021-06" db="EMBL/GenBank/DDBJ databases">
        <authorList>
            <person name="Kallberg Y."/>
            <person name="Tangrot J."/>
            <person name="Rosling A."/>
        </authorList>
    </citation>
    <scope>NUCLEOTIDE SEQUENCE</scope>
    <source>
        <strain evidence="2">FL966</strain>
    </source>
</reference>